<dbReference type="InterPro" id="IPR013083">
    <property type="entry name" value="Znf_RING/FYVE/PHD"/>
</dbReference>
<feature type="region of interest" description="Disordered" evidence="1">
    <location>
        <begin position="821"/>
        <end position="841"/>
    </location>
</feature>
<accession>G4TAP8</accession>
<reference evidence="3 4" key="1">
    <citation type="journal article" date="2011" name="PLoS Pathog.">
        <title>Endophytic Life Strategies Decoded by Genome and Transcriptome Analyses of the Mutualistic Root Symbiont Piriformospora indica.</title>
        <authorList>
            <person name="Zuccaro A."/>
            <person name="Lahrmann U."/>
            <person name="Guldener U."/>
            <person name="Langen G."/>
            <person name="Pfiffi S."/>
            <person name="Biedenkopf D."/>
            <person name="Wong P."/>
            <person name="Samans B."/>
            <person name="Grimm C."/>
            <person name="Basiewicz M."/>
            <person name="Murat C."/>
            <person name="Martin F."/>
            <person name="Kogel K.H."/>
        </authorList>
    </citation>
    <scope>NUCLEOTIDE SEQUENCE [LARGE SCALE GENOMIC DNA]</scope>
    <source>
        <strain evidence="3 4">DSM 11827</strain>
    </source>
</reference>
<dbReference type="STRING" id="1109443.G4TAP8"/>
<feature type="compositionally biased region" description="Basic and acidic residues" evidence="1">
    <location>
        <begin position="256"/>
        <end position="266"/>
    </location>
</feature>
<sequence>MSQPADRHEALDDVAHGTSNSRPPQVTFEPLTSFKRSLEEVVGFDLPSDEPLHALAVSTAGELRPRTGHEQASGRHFISSSEVIVIPDTTSSSTSQSYPTNSMPSGASALATRRSSQATPPLLPPIDSQSHLLELISDFSAPSQRVDASLRLHSPTQETTGSSSTSETEIFLSSSRRPETLRMHLNGLRQRLAATSSSSPSSWASSTTNPSSNPVTRRLIRNASSQQPQPTDVRRSQSANARTVSNGATAGPSRLSLDRPTSHRSPELPPIDTSDHGLGGLSSLLYGGEPPANVRTSSVSNAERDGNSTSAALQHLVARSGGFIPSRPFVESPSPPTATTPISQPLTMTSLTIEWDRIREFQEAIAPLRATPSPGPGPGPSNRPHRLRGPFPPVLPHPFEEVTSPSTPGTAEEGLGGYFWERQRANYRDELRYIHNLTTVLDEREADLTPVRSIPMLPPIVQSPLLVVDDGLNIGNETPTTADARGDDDESEWEIGEAPAERVREARRNLGRASNGDLAAPREARAPILELPNFSTTSLSLDYQDMSPSSPSRPNPLSLRVSTEQMRQMPTEHLRQLRRAAVQSFRSRSRSSFTPSVLSNDSGDLHPNDVRPESVVSNEDIIVGVPPMLDEPFDRSVWRALENRIQTETNTHNHHHHRAHAAHDHAHDNSRLGVSTSSHLTAGVLGPRGEPINDVSSNVSVRSAVSSPALDFDATRDRPLDAEFHGLIQQLNEMAETSLTVQSLPTTFNVPSTTVSGGTARSVARNSMNRRLPHARPAAAGDGSSLRLDHALRQEYANVLEGVSPDTTRLNSLAMAWVESETPRRTPHPQSFSPTRSWRTHRAGHTPVSEFQLLDEYWTNSNPVVMQDISRELEFMERYLLDNRPENPRSQSRSFSPNWDADDPLSGFLSDVGFDGSYEALMELSEQLGVVPRGVSDSVFATLETSLFRDIEPQLMALASPALSSTSMSKHQRHLSDLTDPNSLEATISNALVSSSSPASPTRTSFTTTTRMHRVESGKWVAQCSICLDSFAQDAVCVTLICSHFFHQSCLRVSGLLSRRGARVDAVNRNGSDPRARVRCADAITEATTEGSL</sequence>
<dbReference type="EMBL" id="CAFZ01000031">
    <property type="protein sequence ID" value="CCA68375.1"/>
    <property type="molecule type" value="Genomic_DNA"/>
</dbReference>
<dbReference type="Gene3D" id="3.30.40.10">
    <property type="entry name" value="Zinc/RING finger domain, C3HC4 (zinc finger)"/>
    <property type="match status" value="1"/>
</dbReference>
<protein>
    <recommendedName>
        <fullName evidence="2">RING-type domain-containing protein</fullName>
    </recommendedName>
</protein>
<name>G4TAP8_SERID</name>
<feature type="region of interest" description="Disordered" evidence="1">
    <location>
        <begin position="540"/>
        <end position="609"/>
    </location>
</feature>
<feature type="region of interest" description="Disordered" evidence="1">
    <location>
        <begin position="324"/>
        <end position="348"/>
    </location>
</feature>
<feature type="compositionally biased region" description="Polar residues" evidence="1">
    <location>
        <begin position="222"/>
        <end position="248"/>
    </location>
</feature>
<evidence type="ECO:0000313" key="4">
    <source>
        <dbReference type="Proteomes" id="UP000007148"/>
    </source>
</evidence>
<dbReference type="Pfam" id="PF13639">
    <property type="entry name" value="zf-RING_2"/>
    <property type="match status" value="1"/>
</dbReference>
<dbReference type="InterPro" id="IPR001841">
    <property type="entry name" value="Znf_RING"/>
</dbReference>
<proteinExistence type="predicted"/>
<feature type="compositionally biased region" description="Low complexity" evidence="1">
    <location>
        <begin position="547"/>
        <end position="562"/>
    </location>
</feature>
<feature type="compositionally biased region" description="Low complexity" evidence="1">
    <location>
        <begin position="89"/>
        <end position="102"/>
    </location>
</feature>
<keyword evidence="4" id="KW-1185">Reference proteome</keyword>
<feature type="compositionally biased region" description="Low complexity" evidence="1">
    <location>
        <begin position="154"/>
        <end position="169"/>
    </location>
</feature>
<feature type="region of interest" description="Disordered" evidence="1">
    <location>
        <begin position="89"/>
        <end position="126"/>
    </location>
</feature>
<feature type="compositionally biased region" description="Low complexity" evidence="1">
    <location>
        <begin position="193"/>
        <end position="214"/>
    </location>
</feature>
<feature type="compositionally biased region" description="Low complexity" evidence="1">
    <location>
        <begin position="584"/>
        <end position="593"/>
    </location>
</feature>
<feature type="compositionally biased region" description="Polar residues" evidence="1">
    <location>
        <begin position="828"/>
        <end position="837"/>
    </location>
</feature>
<feature type="region of interest" description="Disordered" evidence="1">
    <location>
        <begin position="990"/>
        <end position="1010"/>
    </location>
</feature>
<dbReference type="AlphaFoldDB" id="G4TAP8"/>
<feature type="compositionally biased region" description="Basic and acidic residues" evidence="1">
    <location>
        <begin position="1"/>
        <end position="15"/>
    </location>
</feature>
<evidence type="ECO:0000259" key="2">
    <source>
        <dbReference type="Pfam" id="PF13639"/>
    </source>
</evidence>
<comment type="caution">
    <text evidence="3">The sequence shown here is derived from an EMBL/GenBank/DDBJ whole genome shotgun (WGS) entry which is preliminary data.</text>
</comment>
<feature type="region of interest" description="Disordered" evidence="1">
    <location>
        <begin position="153"/>
        <end position="178"/>
    </location>
</feature>
<dbReference type="HOGENOM" id="CLU_294082_0_0_1"/>
<dbReference type="CDD" id="cd16448">
    <property type="entry name" value="RING-H2"/>
    <property type="match status" value="1"/>
</dbReference>
<feature type="region of interest" description="Disordered" evidence="1">
    <location>
        <begin position="367"/>
        <end position="392"/>
    </location>
</feature>
<dbReference type="Proteomes" id="UP000007148">
    <property type="component" value="Unassembled WGS sequence"/>
</dbReference>
<dbReference type="InParanoid" id="G4TAP8"/>
<feature type="region of interest" description="Disordered" evidence="1">
    <location>
        <begin position="1"/>
        <end position="28"/>
    </location>
</feature>
<feature type="region of interest" description="Disordered" evidence="1">
    <location>
        <begin position="192"/>
        <end position="307"/>
    </location>
</feature>
<dbReference type="SUPFAM" id="SSF57850">
    <property type="entry name" value="RING/U-box"/>
    <property type="match status" value="1"/>
</dbReference>
<organism evidence="3 4">
    <name type="scientific">Serendipita indica (strain DSM 11827)</name>
    <name type="common">Root endophyte fungus</name>
    <name type="synonym">Piriformospora indica</name>
    <dbReference type="NCBI Taxonomy" id="1109443"/>
    <lineage>
        <taxon>Eukaryota</taxon>
        <taxon>Fungi</taxon>
        <taxon>Dikarya</taxon>
        <taxon>Basidiomycota</taxon>
        <taxon>Agaricomycotina</taxon>
        <taxon>Agaricomycetes</taxon>
        <taxon>Sebacinales</taxon>
        <taxon>Serendipitaceae</taxon>
        <taxon>Serendipita</taxon>
    </lineage>
</organism>
<feature type="domain" description="RING-type" evidence="2">
    <location>
        <begin position="1023"/>
        <end position="1052"/>
    </location>
</feature>
<feature type="compositionally biased region" description="Polar residues" evidence="1">
    <location>
        <begin position="294"/>
        <end position="307"/>
    </location>
</feature>
<evidence type="ECO:0000256" key="1">
    <source>
        <dbReference type="SAM" id="MobiDB-lite"/>
    </source>
</evidence>
<evidence type="ECO:0000313" key="3">
    <source>
        <dbReference type="EMBL" id="CCA68375.1"/>
    </source>
</evidence>
<gene>
    <name evidence="3" type="ORF">PIIN_02241</name>
</gene>
<feature type="compositionally biased region" description="Low complexity" evidence="1">
    <location>
        <begin position="994"/>
        <end position="1010"/>
    </location>
</feature>
<dbReference type="OrthoDB" id="8062037at2759"/>